<dbReference type="InterPro" id="IPR037294">
    <property type="entry name" value="ABC_BtuC-like"/>
</dbReference>
<evidence type="ECO:0000256" key="1">
    <source>
        <dbReference type="ARBA" id="ARBA00004651"/>
    </source>
</evidence>
<feature type="transmembrane region" description="Helical" evidence="8">
    <location>
        <begin position="305"/>
        <end position="327"/>
    </location>
</feature>
<keyword evidence="6 8" id="KW-1133">Transmembrane helix</keyword>
<accession>A0ABX1C7J4</accession>
<dbReference type="EMBL" id="JAAVJC010000055">
    <property type="protein sequence ID" value="NJQ15135.1"/>
    <property type="molecule type" value="Genomic_DNA"/>
</dbReference>
<feature type="transmembrane region" description="Helical" evidence="8">
    <location>
        <begin position="263"/>
        <end position="293"/>
    </location>
</feature>
<feature type="transmembrane region" description="Helical" evidence="8">
    <location>
        <begin position="333"/>
        <end position="352"/>
    </location>
</feature>
<keyword evidence="7 8" id="KW-0472">Membrane</keyword>
<feature type="transmembrane region" description="Helical" evidence="8">
    <location>
        <begin position="139"/>
        <end position="161"/>
    </location>
</feature>
<dbReference type="PANTHER" id="PTHR30472:SF67">
    <property type="entry name" value="PERMEASE OF ABC TRANSPORTER-RELATED"/>
    <property type="match status" value="1"/>
</dbReference>
<organism evidence="9 10">
    <name type="scientific">Streptomyces bohaiensis</name>
    <dbReference type="NCBI Taxonomy" id="1431344"/>
    <lineage>
        <taxon>Bacteria</taxon>
        <taxon>Bacillati</taxon>
        <taxon>Actinomycetota</taxon>
        <taxon>Actinomycetes</taxon>
        <taxon>Kitasatosporales</taxon>
        <taxon>Streptomycetaceae</taxon>
        <taxon>Streptomyces</taxon>
    </lineage>
</organism>
<comment type="similarity">
    <text evidence="2">Belongs to the binding-protein-dependent transport system permease family. FecCD subfamily.</text>
</comment>
<evidence type="ECO:0000256" key="2">
    <source>
        <dbReference type="ARBA" id="ARBA00007935"/>
    </source>
</evidence>
<feature type="transmembrane region" description="Helical" evidence="8">
    <location>
        <begin position="173"/>
        <end position="193"/>
    </location>
</feature>
<reference evidence="9 10" key="1">
    <citation type="submission" date="2020-03" db="EMBL/GenBank/DDBJ databases">
        <title>Draft genome of Streptomyces sp. ventii, isolated from the Axial Seamount in the Pacific Ocean, and resequencing of the two type strains Streptomyces lonarensis strain NCL 716 and Streptomyces bohaiensis strain 11A07.</title>
        <authorList>
            <person name="Loughran R.M."/>
            <person name="Pfannmuller K.M."/>
            <person name="Wasson B.J."/>
            <person name="Deadmond M.C."/>
            <person name="Paddock B.E."/>
            <person name="Koyack M.J."/>
            <person name="Gallegos D.A."/>
            <person name="Mitchell E.A."/>
            <person name="Ushijima B."/>
            <person name="Saw J.H."/>
            <person name="Mcphail K.L."/>
            <person name="Videau P."/>
        </authorList>
    </citation>
    <scope>NUCLEOTIDE SEQUENCE [LARGE SCALE GENOMIC DNA]</scope>
    <source>
        <strain evidence="9 10">11A07</strain>
    </source>
</reference>
<comment type="caution">
    <text evidence="9">The sequence shown here is derived from an EMBL/GenBank/DDBJ whole genome shotgun (WGS) entry which is preliminary data.</text>
</comment>
<keyword evidence="5 8" id="KW-0812">Transmembrane</keyword>
<dbReference type="Proteomes" id="UP000727056">
    <property type="component" value="Unassembled WGS sequence"/>
</dbReference>
<feature type="transmembrane region" description="Helical" evidence="8">
    <location>
        <begin position="23"/>
        <end position="43"/>
    </location>
</feature>
<sequence length="361" mass="36806">MPPVTAAERDRAPARRRSGGRTAALLVVLVLGGLVLAVVAVGLGSVRIPPDIVARILVHRLTGMGDSGHWTLSQDDIVWNLRLPRVLLAVLVGAALSTVGVIAQAVTRNPLADPFVLGISSGAALGAVAWLVLGASVFGGAPVGVAAFCGALLALLAVTGFVRLTGTFSSSRLVLAGIVIGTGFAGVTNFLIFRASDHAATNSALFWLLGSLSGARWDQLLLPTVVLVGGVVAVVLLAPRLNALLFGDATAAALGIDPDRTRLALYVVAAGLTGTAVALSGVIAFVGLIVPHAARLLVGSDHRRLAPVAAVLGAVFMIAVDLLGRTLMPPEELPVGVVTATLGAPVFLLLMARRSVRFGES</sequence>
<comment type="subcellular location">
    <subcellularLocation>
        <location evidence="1">Cell membrane</location>
        <topology evidence="1">Multi-pass membrane protein</topology>
    </subcellularLocation>
</comment>
<dbReference type="PANTHER" id="PTHR30472">
    <property type="entry name" value="FERRIC ENTEROBACTIN TRANSPORT SYSTEM PERMEASE PROTEIN"/>
    <property type="match status" value="1"/>
</dbReference>
<dbReference type="Pfam" id="PF01032">
    <property type="entry name" value="FecCD"/>
    <property type="match status" value="1"/>
</dbReference>
<proteinExistence type="inferred from homology"/>
<protein>
    <submittedName>
        <fullName evidence="9">Iron ABC transporter permease</fullName>
    </submittedName>
</protein>
<evidence type="ECO:0000256" key="7">
    <source>
        <dbReference type="ARBA" id="ARBA00023136"/>
    </source>
</evidence>
<dbReference type="RefSeq" id="WP_168087913.1">
    <property type="nucleotide sequence ID" value="NZ_BHZH01000089.1"/>
</dbReference>
<keyword evidence="10" id="KW-1185">Reference proteome</keyword>
<feature type="transmembrane region" description="Helical" evidence="8">
    <location>
        <begin position="115"/>
        <end position="133"/>
    </location>
</feature>
<evidence type="ECO:0000256" key="6">
    <source>
        <dbReference type="ARBA" id="ARBA00022989"/>
    </source>
</evidence>
<evidence type="ECO:0000256" key="5">
    <source>
        <dbReference type="ARBA" id="ARBA00022692"/>
    </source>
</evidence>
<keyword evidence="4" id="KW-1003">Cell membrane</keyword>
<dbReference type="InterPro" id="IPR000522">
    <property type="entry name" value="ABC_transptr_permease_BtuC"/>
</dbReference>
<evidence type="ECO:0000256" key="4">
    <source>
        <dbReference type="ARBA" id="ARBA00022475"/>
    </source>
</evidence>
<keyword evidence="3" id="KW-0813">Transport</keyword>
<gene>
    <name evidence="9" type="ORF">HCN52_09295</name>
</gene>
<feature type="transmembrane region" description="Helical" evidence="8">
    <location>
        <begin position="220"/>
        <end position="238"/>
    </location>
</feature>
<dbReference type="Gene3D" id="1.10.3470.10">
    <property type="entry name" value="ABC transporter involved in vitamin B12 uptake, BtuC"/>
    <property type="match status" value="1"/>
</dbReference>
<evidence type="ECO:0000256" key="8">
    <source>
        <dbReference type="SAM" id="Phobius"/>
    </source>
</evidence>
<evidence type="ECO:0000313" key="9">
    <source>
        <dbReference type="EMBL" id="NJQ15135.1"/>
    </source>
</evidence>
<feature type="transmembrane region" description="Helical" evidence="8">
    <location>
        <begin position="86"/>
        <end position="103"/>
    </location>
</feature>
<dbReference type="CDD" id="cd06550">
    <property type="entry name" value="TM_ABC_iron-siderophores_like"/>
    <property type="match status" value="1"/>
</dbReference>
<evidence type="ECO:0000313" key="10">
    <source>
        <dbReference type="Proteomes" id="UP000727056"/>
    </source>
</evidence>
<dbReference type="SUPFAM" id="SSF81345">
    <property type="entry name" value="ABC transporter involved in vitamin B12 uptake, BtuC"/>
    <property type="match status" value="1"/>
</dbReference>
<name>A0ABX1C7J4_9ACTN</name>
<evidence type="ECO:0000256" key="3">
    <source>
        <dbReference type="ARBA" id="ARBA00022448"/>
    </source>
</evidence>